<comment type="caution">
    <text evidence="2">The sequence shown here is derived from an EMBL/GenBank/DDBJ whole genome shotgun (WGS) entry which is preliminary data.</text>
</comment>
<name>A0ABN3HEV2_9ACTN</name>
<sequence>MLASTVQFSNNDQSPVTHPNERFTGTGAKGNRLSPVPSDTQQRARHDPPLGSTFHAPKGQY</sequence>
<feature type="compositionally biased region" description="Polar residues" evidence="1">
    <location>
        <begin position="1"/>
        <end position="17"/>
    </location>
</feature>
<proteinExistence type="predicted"/>
<dbReference type="Proteomes" id="UP001500253">
    <property type="component" value="Unassembled WGS sequence"/>
</dbReference>
<evidence type="ECO:0000313" key="3">
    <source>
        <dbReference type="Proteomes" id="UP001500253"/>
    </source>
</evidence>
<organism evidence="2 3">
    <name type="scientific">Streptomyces cuspidosporus</name>
    <dbReference type="NCBI Taxonomy" id="66882"/>
    <lineage>
        <taxon>Bacteria</taxon>
        <taxon>Bacillati</taxon>
        <taxon>Actinomycetota</taxon>
        <taxon>Actinomycetes</taxon>
        <taxon>Kitasatosporales</taxon>
        <taxon>Streptomycetaceae</taxon>
        <taxon>Streptomyces</taxon>
    </lineage>
</organism>
<evidence type="ECO:0000256" key="1">
    <source>
        <dbReference type="SAM" id="MobiDB-lite"/>
    </source>
</evidence>
<feature type="region of interest" description="Disordered" evidence="1">
    <location>
        <begin position="1"/>
        <end position="61"/>
    </location>
</feature>
<dbReference type="EMBL" id="BAAASD010000103">
    <property type="protein sequence ID" value="GAA2377057.1"/>
    <property type="molecule type" value="Genomic_DNA"/>
</dbReference>
<keyword evidence="3" id="KW-1185">Reference proteome</keyword>
<reference evidence="2 3" key="1">
    <citation type="journal article" date="2019" name="Int. J. Syst. Evol. Microbiol.">
        <title>The Global Catalogue of Microorganisms (GCM) 10K type strain sequencing project: providing services to taxonomists for standard genome sequencing and annotation.</title>
        <authorList>
            <consortium name="The Broad Institute Genomics Platform"/>
            <consortium name="The Broad Institute Genome Sequencing Center for Infectious Disease"/>
            <person name="Wu L."/>
            <person name="Ma J."/>
        </authorList>
    </citation>
    <scope>NUCLEOTIDE SEQUENCE [LARGE SCALE GENOMIC DNA]</scope>
    <source>
        <strain evidence="2 3">JCM 4316</strain>
    </source>
</reference>
<gene>
    <name evidence="2" type="ORF">GCM10010246_84720</name>
</gene>
<accession>A0ABN3HEV2</accession>
<evidence type="ECO:0000313" key="2">
    <source>
        <dbReference type="EMBL" id="GAA2377057.1"/>
    </source>
</evidence>
<protein>
    <submittedName>
        <fullName evidence="2">Uncharacterized protein</fullName>
    </submittedName>
</protein>